<dbReference type="OrthoDB" id="2498029at2759"/>
<gene>
    <name evidence="2" type="ORF">CURHAP_LOCUS79</name>
    <name evidence="3" type="ORF">ORAREDHAP_LOCUS7</name>
</gene>
<evidence type="ECO:0000313" key="5">
    <source>
        <dbReference type="Proteomes" id="UP000507245"/>
    </source>
</evidence>
<protein>
    <recommendedName>
        <fullName evidence="1">Serine aminopeptidase S33 domain-containing protein</fullName>
    </recommendedName>
</protein>
<dbReference type="AlphaFoldDB" id="A0A6J5TDV7"/>
<dbReference type="EMBL" id="CAEKKB010000001">
    <property type="protein sequence ID" value="CAB4291944.1"/>
    <property type="molecule type" value="Genomic_DNA"/>
</dbReference>
<dbReference type="Proteomes" id="UP000507222">
    <property type="component" value="Unassembled WGS sequence"/>
</dbReference>
<evidence type="ECO:0000313" key="2">
    <source>
        <dbReference type="EMBL" id="CAB4261397.1"/>
    </source>
</evidence>
<evidence type="ECO:0000313" key="3">
    <source>
        <dbReference type="EMBL" id="CAB4291944.1"/>
    </source>
</evidence>
<dbReference type="PANTHER" id="PTHR11614">
    <property type="entry name" value="PHOSPHOLIPASE-RELATED"/>
    <property type="match status" value="1"/>
</dbReference>
<dbReference type="Gene3D" id="3.40.50.1820">
    <property type="entry name" value="alpha/beta hydrolase"/>
    <property type="match status" value="1"/>
</dbReference>
<reference evidence="5" key="1">
    <citation type="journal article" date="2020" name="Genome Biol.">
        <title>Gamete binning: chromosome-level and haplotype-resolved genome assembly enabled by high-throughput single-cell sequencing of gamete genomes.</title>
        <authorList>
            <person name="Campoy J.A."/>
            <person name="Sun H."/>
            <person name="Goel M."/>
            <person name="Jiao W.-B."/>
            <person name="Folz-Donahue K."/>
            <person name="Wang N."/>
            <person name="Rubio M."/>
            <person name="Liu C."/>
            <person name="Kukat C."/>
            <person name="Ruiz D."/>
            <person name="Huettel B."/>
            <person name="Schneeberger K."/>
        </authorList>
    </citation>
    <scope>NUCLEOTIDE SEQUENCE [LARGE SCALE GENOMIC DNA]</scope>
    <source>
        <strain evidence="5">cv. Rojo Pasion</strain>
    </source>
</reference>
<dbReference type="InterPro" id="IPR022742">
    <property type="entry name" value="Hydrolase_4"/>
</dbReference>
<evidence type="ECO:0000313" key="4">
    <source>
        <dbReference type="Proteomes" id="UP000507222"/>
    </source>
</evidence>
<keyword evidence="5" id="KW-1185">Reference proteome</keyword>
<reference evidence="2 4" key="2">
    <citation type="submission" date="2020-05" db="EMBL/GenBank/DDBJ databases">
        <authorList>
            <person name="Campoy J."/>
            <person name="Schneeberger K."/>
            <person name="Spophaly S."/>
        </authorList>
    </citation>
    <scope>NUCLEOTIDE SEQUENCE [LARGE SCALE GENOMIC DNA]</scope>
    <source>
        <strain evidence="2">PruArmRojPasFocal</strain>
    </source>
</reference>
<name>A0A6J5TDV7_PRUAR</name>
<dbReference type="InterPro" id="IPR051044">
    <property type="entry name" value="MAG_DAG_Lipase"/>
</dbReference>
<evidence type="ECO:0000259" key="1">
    <source>
        <dbReference type="Pfam" id="PF12146"/>
    </source>
</evidence>
<dbReference type="Pfam" id="PF12146">
    <property type="entry name" value="Hydrolase_4"/>
    <property type="match status" value="1"/>
</dbReference>
<dbReference type="InterPro" id="IPR029058">
    <property type="entry name" value="AB_hydrolase_fold"/>
</dbReference>
<sequence>MVQDCLAFFTLVKQQEPQFLNVPYFLYSEFMGGAICLMIHFADLEAVQGAILVAPMCKLYDKVKPRWPIPQILTFLAKFFPSLAIVPTVDLMYKSVKVGKTLIASCLSKKKDMGIEQCRGQGERVSIRSSGLHSFLSGKETLKLDETTSKRTAGAKLTI</sequence>
<organism evidence="2 4">
    <name type="scientific">Prunus armeniaca</name>
    <name type="common">Apricot</name>
    <name type="synonym">Armeniaca vulgaris</name>
    <dbReference type="NCBI Taxonomy" id="36596"/>
    <lineage>
        <taxon>Eukaryota</taxon>
        <taxon>Viridiplantae</taxon>
        <taxon>Streptophyta</taxon>
        <taxon>Embryophyta</taxon>
        <taxon>Tracheophyta</taxon>
        <taxon>Spermatophyta</taxon>
        <taxon>Magnoliopsida</taxon>
        <taxon>eudicotyledons</taxon>
        <taxon>Gunneridae</taxon>
        <taxon>Pentapetalae</taxon>
        <taxon>rosids</taxon>
        <taxon>fabids</taxon>
        <taxon>Rosales</taxon>
        <taxon>Rosaceae</taxon>
        <taxon>Amygdaloideae</taxon>
        <taxon>Amygdaleae</taxon>
        <taxon>Prunus</taxon>
    </lineage>
</organism>
<accession>A0A6J5TDV7</accession>
<dbReference type="Proteomes" id="UP000507245">
    <property type="component" value="Unassembled WGS sequence"/>
</dbReference>
<feature type="domain" description="Serine aminopeptidase S33" evidence="1">
    <location>
        <begin position="1"/>
        <end position="90"/>
    </location>
</feature>
<proteinExistence type="predicted"/>
<dbReference type="EMBL" id="CAEKDK010000001">
    <property type="protein sequence ID" value="CAB4261397.1"/>
    <property type="molecule type" value="Genomic_DNA"/>
</dbReference>